<dbReference type="AlphaFoldDB" id="B7AVQ8"/>
<evidence type="ECO:0000256" key="2">
    <source>
        <dbReference type="ARBA" id="ARBA00005695"/>
    </source>
</evidence>
<keyword evidence="8" id="KW-1185">Reference proteome</keyword>
<dbReference type="SUPFAM" id="SSF53850">
    <property type="entry name" value="Periplasmic binding protein-like II"/>
    <property type="match status" value="1"/>
</dbReference>
<dbReference type="STRING" id="483218.BACPEC_02806"/>
<comment type="caution">
    <text evidence="7">The sequence shown here is derived from an EMBL/GenBank/DDBJ whole genome shotgun (WGS) entry which is preliminary data.</text>
</comment>
<feature type="region of interest" description="Disordered" evidence="5">
    <location>
        <begin position="38"/>
        <end position="60"/>
    </location>
</feature>
<gene>
    <name evidence="7" type="ORF">BACPEC_02806</name>
</gene>
<evidence type="ECO:0000313" key="7">
    <source>
        <dbReference type="EMBL" id="EEC56299.1"/>
    </source>
</evidence>
<keyword evidence="3" id="KW-0813">Transport</keyword>
<evidence type="ECO:0000313" key="8">
    <source>
        <dbReference type="Proteomes" id="UP000003136"/>
    </source>
</evidence>
<evidence type="ECO:0000256" key="1">
    <source>
        <dbReference type="ARBA" id="ARBA00004193"/>
    </source>
</evidence>
<dbReference type="InterPro" id="IPR023765">
    <property type="entry name" value="SBP_5_CS"/>
</dbReference>
<comment type="subcellular location">
    <subcellularLocation>
        <location evidence="1">Cell membrane</location>
        <topology evidence="1">Lipid-anchor</topology>
    </subcellularLocation>
</comment>
<dbReference type="InterPro" id="IPR039424">
    <property type="entry name" value="SBP_5"/>
</dbReference>
<dbReference type="Pfam" id="PF00496">
    <property type="entry name" value="SBP_bac_5"/>
    <property type="match status" value="1"/>
</dbReference>
<evidence type="ECO:0000256" key="4">
    <source>
        <dbReference type="ARBA" id="ARBA00022729"/>
    </source>
</evidence>
<dbReference type="Proteomes" id="UP000003136">
    <property type="component" value="Unassembled WGS sequence"/>
</dbReference>
<sequence>MRESNIAELKERTMKRSKRLLAFVLTLVMALSVALSGCSGDKKGDSSDQSDASSKEPTYGGSVVVGIQQDIDSLDPHKATAAGTKEILFNIFEGLVKPDENGNLIKAVASDYKVSDDGLVYTFTIRDGIKFHNGNAVTVEDVKYSLDRASGLLDGNALITALKKISAVNIVDDRTVEVTLASADTEMIYNFTAAIIPKPADGTQADAGKPVGTGPFKFVSYTPQESIILTKNEDYWQNGLPYLDEVKFKIVSGTDTALLELKGGSIDMYPYLTDSQAEELKSTYDIEYAISDVAQALFLNNAEAPFDNEKVRQAVACALNKDEINQFVAGGKSAVINSAMLPTIKNYYVDTNSYNSYNVSRAKQLLAEAGYPNGFDMTIKVPSNYTFHMETAQVVAEQLKAAGINAKIEGIEWSSWLSDVYANRDYQATICALTADLTPSSLLVRFTSGYSKNFVNFSDAEYDKVYAEAQASLDDNVRKEKYAKLQQILAEKEGSVFIQAAALLVAKNKDLAGYKFYPVYVQDMSTVYYIKK</sequence>
<feature type="domain" description="Solute-binding protein family 5" evidence="6">
    <location>
        <begin position="104"/>
        <end position="450"/>
    </location>
</feature>
<keyword evidence="4" id="KW-0732">Signal</keyword>
<dbReference type="PANTHER" id="PTHR30290">
    <property type="entry name" value="PERIPLASMIC BINDING COMPONENT OF ABC TRANSPORTER"/>
    <property type="match status" value="1"/>
</dbReference>
<dbReference type="EMBL" id="ABVQ01000037">
    <property type="protein sequence ID" value="EEC56299.1"/>
    <property type="molecule type" value="Genomic_DNA"/>
</dbReference>
<comment type="similarity">
    <text evidence="2">Belongs to the bacterial solute-binding protein 5 family.</text>
</comment>
<dbReference type="GO" id="GO:1904680">
    <property type="term" value="F:peptide transmembrane transporter activity"/>
    <property type="evidence" value="ECO:0007669"/>
    <property type="project" value="TreeGrafter"/>
</dbReference>
<dbReference type="InterPro" id="IPR030678">
    <property type="entry name" value="Peptide/Ni-bd"/>
</dbReference>
<dbReference type="Gene3D" id="3.40.190.10">
    <property type="entry name" value="Periplasmic binding protein-like II"/>
    <property type="match status" value="1"/>
</dbReference>
<reference evidence="7 8" key="2">
    <citation type="submission" date="2008-11" db="EMBL/GenBank/DDBJ databases">
        <authorList>
            <person name="Fulton L."/>
            <person name="Clifton S."/>
            <person name="Fulton B."/>
            <person name="Xu J."/>
            <person name="Minx P."/>
            <person name="Pepin K.H."/>
            <person name="Johnson M."/>
            <person name="Bhonagiri V."/>
            <person name="Nash W.E."/>
            <person name="Mardis E.R."/>
            <person name="Wilson R.K."/>
        </authorList>
    </citation>
    <scope>NUCLEOTIDE SEQUENCE [LARGE SCALE GENOMIC DNA]</scope>
    <source>
        <strain evidence="7 8">ATCC 43243</strain>
    </source>
</reference>
<evidence type="ECO:0000259" key="6">
    <source>
        <dbReference type="Pfam" id="PF00496"/>
    </source>
</evidence>
<dbReference type="GO" id="GO:0042597">
    <property type="term" value="C:periplasmic space"/>
    <property type="evidence" value="ECO:0007669"/>
    <property type="project" value="UniProtKB-ARBA"/>
</dbReference>
<evidence type="ECO:0000256" key="5">
    <source>
        <dbReference type="SAM" id="MobiDB-lite"/>
    </source>
</evidence>
<dbReference type="PROSITE" id="PS01040">
    <property type="entry name" value="SBP_BACTERIAL_5"/>
    <property type="match status" value="1"/>
</dbReference>
<dbReference type="PANTHER" id="PTHR30290:SF9">
    <property type="entry name" value="OLIGOPEPTIDE-BINDING PROTEIN APPA"/>
    <property type="match status" value="1"/>
</dbReference>
<dbReference type="CDD" id="cd08516">
    <property type="entry name" value="PBP2_NikA_DppA_OppA_like_11"/>
    <property type="match status" value="1"/>
</dbReference>
<proteinExistence type="inferred from homology"/>
<dbReference type="InterPro" id="IPR000914">
    <property type="entry name" value="SBP_5_dom"/>
</dbReference>
<protein>
    <recommendedName>
        <fullName evidence="6">Solute-binding protein family 5 domain-containing protein</fullName>
    </recommendedName>
</protein>
<accession>B7AVQ8</accession>
<dbReference type="GO" id="GO:0043190">
    <property type="term" value="C:ATP-binding cassette (ABC) transporter complex"/>
    <property type="evidence" value="ECO:0007669"/>
    <property type="project" value="InterPro"/>
</dbReference>
<organism evidence="7 8">
    <name type="scientific">[Bacteroides] pectinophilus ATCC 43243</name>
    <dbReference type="NCBI Taxonomy" id="483218"/>
    <lineage>
        <taxon>Bacteria</taxon>
        <taxon>Bacillati</taxon>
        <taxon>Bacillota</taxon>
        <taxon>Clostridia</taxon>
        <taxon>Eubacteriales</taxon>
    </lineage>
</organism>
<dbReference type="HOGENOM" id="CLU_017028_7_4_9"/>
<name>B7AVQ8_9FIRM</name>
<dbReference type="PIRSF" id="PIRSF002741">
    <property type="entry name" value="MppA"/>
    <property type="match status" value="1"/>
</dbReference>
<dbReference type="Gene3D" id="3.10.105.10">
    <property type="entry name" value="Dipeptide-binding Protein, Domain 3"/>
    <property type="match status" value="1"/>
</dbReference>
<dbReference type="GO" id="GO:0015833">
    <property type="term" value="P:peptide transport"/>
    <property type="evidence" value="ECO:0007669"/>
    <property type="project" value="TreeGrafter"/>
</dbReference>
<dbReference type="eggNOG" id="COG0747">
    <property type="taxonomic scope" value="Bacteria"/>
</dbReference>
<dbReference type="Gene3D" id="3.90.76.10">
    <property type="entry name" value="Dipeptide-binding Protein, Domain 1"/>
    <property type="match status" value="1"/>
</dbReference>
<evidence type="ECO:0000256" key="3">
    <source>
        <dbReference type="ARBA" id="ARBA00022448"/>
    </source>
</evidence>
<reference evidence="7 8" key="1">
    <citation type="submission" date="2008-11" db="EMBL/GenBank/DDBJ databases">
        <title>Draft genome sequence of Bacteroides pectinophilus (ATCC 43243).</title>
        <authorList>
            <person name="Sudarsanam P."/>
            <person name="Ley R."/>
            <person name="Guruge J."/>
            <person name="Turnbaugh P.J."/>
            <person name="Mahowald M."/>
            <person name="Liep D."/>
            <person name="Gordon J."/>
        </authorList>
    </citation>
    <scope>NUCLEOTIDE SEQUENCE [LARGE SCALE GENOMIC DNA]</scope>
    <source>
        <strain evidence="7 8">ATCC 43243</strain>
    </source>
</reference>